<gene>
    <name evidence="4" type="primary">maoC_3</name>
    <name evidence="4" type="ORF">KTA_38590</name>
</gene>
<protein>
    <submittedName>
        <fullName evidence="4">Dehydratase</fullName>
    </submittedName>
</protein>
<keyword evidence="2" id="KW-0812">Transmembrane</keyword>
<feature type="region of interest" description="Disordered" evidence="1">
    <location>
        <begin position="148"/>
        <end position="167"/>
    </location>
</feature>
<feature type="compositionally biased region" description="Basic and acidic residues" evidence="1">
    <location>
        <begin position="154"/>
        <end position="167"/>
    </location>
</feature>
<dbReference type="PANTHER" id="PTHR43664">
    <property type="entry name" value="MONOAMINE OXIDASE-RELATED"/>
    <property type="match status" value="1"/>
</dbReference>
<dbReference type="InterPro" id="IPR002539">
    <property type="entry name" value="MaoC-like_dom"/>
</dbReference>
<dbReference type="AlphaFoldDB" id="A0A455T886"/>
<evidence type="ECO:0000313" key="4">
    <source>
        <dbReference type="EMBL" id="BBH95660.1"/>
    </source>
</evidence>
<evidence type="ECO:0000256" key="1">
    <source>
        <dbReference type="SAM" id="MobiDB-lite"/>
    </source>
</evidence>
<organism evidence="4">
    <name type="scientific">Thermogemmatispora argillosa</name>
    <dbReference type="NCBI Taxonomy" id="2045280"/>
    <lineage>
        <taxon>Bacteria</taxon>
        <taxon>Bacillati</taxon>
        <taxon>Chloroflexota</taxon>
        <taxon>Ktedonobacteria</taxon>
        <taxon>Thermogemmatisporales</taxon>
        <taxon>Thermogemmatisporaceae</taxon>
        <taxon>Thermogemmatispora</taxon>
    </lineage>
</organism>
<keyword evidence="2" id="KW-1133">Transmembrane helix</keyword>
<reference evidence="4" key="1">
    <citation type="submission" date="2018-12" db="EMBL/GenBank/DDBJ databases">
        <title>Novel natural products biosynthetic potential of the class Ktedonobacteria.</title>
        <authorList>
            <person name="Zheng Y."/>
            <person name="Saitou A."/>
            <person name="Wang C.M."/>
            <person name="Toyoda A."/>
            <person name="Minakuchi Y."/>
            <person name="Sekiguchi Y."/>
            <person name="Ueda K."/>
            <person name="Takano H."/>
            <person name="Sakai Y."/>
            <person name="Yokota A."/>
            <person name="Yabe S."/>
        </authorList>
    </citation>
    <scope>NUCLEOTIDE SEQUENCE</scope>
    <source>
        <strain evidence="4">A3-2</strain>
    </source>
</reference>
<sequence>MAASEEFKEQVRRSFAAIQPGERFVFRRTFTEGDMTLFCGLTGDYNPYHLDETFARASWYGRRILPGLLISSMITHIGGLLGFVATEMHFRFVKAVYPGDTITCTVTFVAKDEEQRLFSAQASFVNQDGVEVQQAWFKGFPSFIRLQATSDPGPQERKAEADKMIKE</sequence>
<dbReference type="PANTHER" id="PTHR43664:SF1">
    <property type="entry name" value="BETA-METHYLMALYL-COA DEHYDRATASE"/>
    <property type="match status" value="1"/>
</dbReference>
<evidence type="ECO:0000256" key="2">
    <source>
        <dbReference type="SAM" id="Phobius"/>
    </source>
</evidence>
<dbReference type="SUPFAM" id="SSF54637">
    <property type="entry name" value="Thioesterase/thiol ester dehydrase-isomerase"/>
    <property type="match status" value="1"/>
</dbReference>
<dbReference type="Pfam" id="PF01575">
    <property type="entry name" value="MaoC_dehydratas"/>
    <property type="match status" value="1"/>
</dbReference>
<dbReference type="CDD" id="cd03449">
    <property type="entry name" value="R_hydratase"/>
    <property type="match status" value="1"/>
</dbReference>
<accession>A0A455T886</accession>
<name>A0A455T886_9CHLR</name>
<dbReference type="InterPro" id="IPR052342">
    <property type="entry name" value="MCH/BMMD"/>
</dbReference>
<feature type="transmembrane region" description="Helical" evidence="2">
    <location>
        <begin position="64"/>
        <end position="85"/>
    </location>
</feature>
<feature type="domain" description="MaoC-like" evidence="3">
    <location>
        <begin position="20"/>
        <end position="114"/>
    </location>
</feature>
<keyword evidence="2" id="KW-0472">Membrane</keyword>
<dbReference type="EMBL" id="AP019377">
    <property type="protein sequence ID" value="BBH95660.1"/>
    <property type="molecule type" value="Genomic_DNA"/>
</dbReference>
<dbReference type="InterPro" id="IPR029069">
    <property type="entry name" value="HotDog_dom_sf"/>
</dbReference>
<evidence type="ECO:0000259" key="3">
    <source>
        <dbReference type="Pfam" id="PF01575"/>
    </source>
</evidence>
<proteinExistence type="predicted"/>
<dbReference type="Gene3D" id="3.10.129.10">
    <property type="entry name" value="Hotdog Thioesterase"/>
    <property type="match status" value="1"/>
</dbReference>